<organism evidence="1 2">
    <name type="scientific">Caerostris extrusa</name>
    <name type="common">Bark spider</name>
    <name type="synonym">Caerostris bankana</name>
    <dbReference type="NCBI Taxonomy" id="172846"/>
    <lineage>
        <taxon>Eukaryota</taxon>
        <taxon>Metazoa</taxon>
        <taxon>Ecdysozoa</taxon>
        <taxon>Arthropoda</taxon>
        <taxon>Chelicerata</taxon>
        <taxon>Arachnida</taxon>
        <taxon>Araneae</taxon>
        <taxon>Araneomorphae</taxon>
        <taxon>Entelegynae</taxon>
        <taxon>Araneoidea</taxon>
        <taxon>Araneidae</taxon>
        <taxon>Caerostris</taxon>
    </lineage>
</organism>
<reference evidence="1 2" key="1">
    <citation type="submission" date="2021-06" db="EMBL/GenBank/DDBJ databases">
        <title>Caerostris extrusa draft genome.</title>
        <authorList>
            <person name="Kono N."/>
            <person name="Arakawa K."/>
        </authorList>
    </citation>
    <scope>NUCLEOTIDE SEQUENCE [LARGE SCALE GENOMIC DNA]</scope>
</reference>
<accession>A0AAV4NUF2</accession>
<keyword evidence="2" id="KW-1185">Reference proteome</keyword>
<sequence length="307" mass="35740">MCSSVIEHIQKEDYPKSSSERALDLGVVANDSSADMTMAEDLLTTSADGRLLNSYLTTDRDKRLIIWKKTQAERRLPKDLFRARMRSGSCGEGLFSRHDTMAENLIASADGRIFHSYLTADKGKRLLIWMKYTTENPSDRNRFQAKSSESIVTNKRTLKFNQTLRQNTYSIVTGNQKEDYLKPFDTGIRFETCELIFPRYTTENPSAKNRFQAKSLQSIVTNKRPLNLIKPFRKTRTRVTGHKKGQKEDYLKPFDTGIRFETCGKLLHSRHDKWERWAFIRFGVTRKRLLIRKEELHVERLLLFCVG</sequence>
<protein>
    <submittedName>
        <fullName evidence="1">Uncharacterized protein</fullName>
    </submittedName>
</protein>
<gene>
    <name evidence="1" type="ORF">CEXT_90301</name>
</gene>
<dbReference type="Proteomes" id="UP001054945">
    <property type="component" value="Unassembled WGS sequence"/>
</dbReference>
<dbReference type="EMBL" id="BPLR01003611">
    <property type="protein sequence ID" value="GIX86742.1"/>
    <property type="molecule type" value="Genomic_DNA"/>
</dbReference>
<evidence type="ECO:0000313" key="2">
    <source>
        <dbReference type="Proteomes" id="UP001054945"/>
    </source>
</evidence>
<comment type="caution">
    <text evidence="1">The sequence shown here is derived from an EMBL/GenBank/DDBJ whole genome shotgun (WGS) entry which is preliminary data.</text>
</comment>
<evidence type="ECO:0000313" key="1">
    <source>
        <dbReference type="EMBL" id="GIX86742.1"/>
    </source>
</evidence>
<proteinExistence type="predicted"/>
<name>A0AAV4NUF2_CAEEX</name>
<dbReference type="AlphaFoldDB" id="A0AAV4NUF2"/>